<reference evidence="14" key="2">
    <citation type="submission" date="2015-10" db="EMBL/GenBank/DDBJ databases">
        <title>Improved Draft Genome Sequence of Clostridium pasteurianum Strain ATCC 6013 (DSM 525) Using a Hybrid Next-Generation Sequencing Approach.</title>
        <authorList>
            <person name="Pyne M.E."/>
            <person name="Utturkar S.M."/>
            <person name="Brown S.D."/>
            <person name="Moo-Young M."/>
            <person name="Chung D.A."/>
            <person name="Chou P.C."/>
        </authorList>
    </citation>
    <scope>NUCLEOTIDE SEQUENCE</scope>
    <source>
        <strain evidence="14">ATCC 6013</strain>
    </source>
</reference>
<feature type="domain" description="SecDF P1 head subdomain" evidence="12">
    <location>
        <begin position="126"/>
        <end position="223"/>
    </location>
</feature>
<organism evidence="13 16">
    <name type="scientific">Clostridium pasteurianum DSM 525 = ATCC 6013</name>
    <dbReference type="NCBI Taxonomy" id="1262449"/>
    <lineage>
        <taxon>Bacteria</taxon>
        <taxon>Bacillati</taxon>
        <taxon>Bacillota</taxon>
        <taxon>Clostridia</taxon>
        <taxon>Eubacteriales</taxon>
        <taxon>Clostridiaceae</taxon>
        <taxon>Clostridium</taxon>
    </lineage>
</organism>
<dbReference type="GO" id="GO:0065002">
    <property type="term" value="P:intracellular protein transmembrane transport"/>
    <property type="evidence" value="ECO:0007669"/>
    <property type="project" value="UniProtKB-UniRule"/>
</dbReference>
<keyword evidence="2 9" id="KW-0813">Transport</keyword>
<dbReference type="RefSeq" id="WP_003441738.1">
    <property type="nucleotide sequence ID" value="NZ_ANZB01000002.1"/>
</dbReference>
<dbReference type="InterPro" id="IPR048634">
    <property type="entry name" value="SecD_SecF_C"/>
</dbReference>
<accession>A0A0H3J488</accession>
<comment type="subcellular location">
    <subcellularLocation>
        <location evidence="1 9">Cell membrane</location>
        <topology evidence="1 9">Multi-pass membrane protein</topology>
    </subcellularLocation>
</comment>
<dbReference type="GeneID" id="93074371"/>
<evidence type="ECO:0000256" key="4">
    <source>
        <dbReference type="ARBA" id="ARBA00022692"/>
    </source>
</evidence>
<evidence type="ECO:0000256" key="2">
    <source>
        <dbReference type="ARBA" id="ARBA00022448"/>
    </source>
</evidence>
<dbReference type="Pfam" id="PF02355">
    <property type="entry name" value="SecD_SecF_C"/>
    <property type="match status" value="1"/>
</dbReference>
<keyword evidence="3 9" id="KW-1003">Cell membrane</keyword>
<dbReference type="Proteomes" id="UP000028042">
    <property type="component" value="Unassembled WGS sequence"/>
</dbReference>
<keyword evidence="6 9" id="KW-1133">Transmembrane helix</keyword>
<comment type="function">
    <text evidence="9">Part of the Sec protein translocase complex. Interacts with the SecYEG preprotein conducting channel. SecDF uses the proton motive force (PMF) to complete protein translocation after the ATP-dependent function of SecA.</text>
</comment>
<dbReference type="InterPro" id="IPR054384">
    <property type="entry name" value="SecDF_P1_head"/>
</dbReference>
<keyword evidence="4 9" id="KW-0812">Transmembrane</keyword>
<protein>
    <recommendedName>
        <fullName evidence="9">Protein translocase subunit SecD</fullName>
    </recommendedName>
</protein>
<dbReference type="InterPro" id="IPR048631">
    <property type="entry name" value="SecD_1st"/>
</dbReference>
<dbReference type="Pfam" id="PF21760">
    <property type="entry name" value="SecD_1st"/>
    <property type="match status" value="1"/>
</dbReference>
<feature type="transmembrane region" description="Helical" evidence="9">
    <location>
        <begin position="7"/>
        <end position="28"/>
    </location>
</feature>
<dbReference type="PANTHER" id="PTHR30081:SF1">
    <property type="entry name" value="PROTEIN TRANSLOCASE SUBUNIT SECD"/>
    <property type="match status" value="1"/>
</dbReference>
<feature type="transmembrane region" description="Helical" evidence="9">
    <location>
        <begin position="298"/>
        <end position="319"/>
    </location>
</feature>
<keyword evidence="8 9" id="KW-0472">Membrane</keyword>
<evidence type="ECO:0000313" key="14">
    <source>
        <dbReference type="EMBL" id="KRU11708.1"/>
    </source>
</evidence>
<dbReference type="HAMAP" id="MF_01463_B">
    <property type="entry name" value="SecD_B"/>
    <property type="match status" value="1"/>
</dbReference>
<keyword evidence="7 9" id="KW-0811">Translocation</keyword>
<evidence type="ECO:0000256" key="7">
    <source>
        <dbReference type="ARBA" id="ARBA00023010"/>
    </source>
</evidence>
<dbReference type="NCBIfam" id="TIGR01129">
    <property type="entry name" value="secD"/>
    <property type="match status" value="1"/>
</dbReference>
<dbReference type="Proteomes" id="UP000030905">
    <property type="component" value="Chromosome"/>
</dbReference>
<dbReference type="GO" id="GO:0015450">
    <property type="term" value="F:protein-transporting ATPase activity"/>
    <property type="evidence" value="ECO:0007669"/>
    <property type="project" value="InterPro"/>
</dbReference>
<gene>
    <name evidence="9 13" type="primary">secD</name>
    <name evidence="13" type="ORF">CLPA_c22240</name>
    <name evidence="14" type="ORF">CP6013_00955</name>
</gene>
<dbReference type="eggNOG" id="COG0342">
    <property type="taxonomic scope" value="Bacteria"/>
</dbReference>
<keyword evidence="16" id="KW-1185">Reference proteome</keyword>
<dbReference type="InterPro" id="IPR005791">
    <property type="entry name" value="SecD"/>
</dbReference>
<dbReference type="InterPro" id="IPR022813">
    <property type="entry name" value="SecD/SecF_arch_bac"/>
</dbReference>
<dbReference type="AlphaFoldDB" id="A0A0H3J488"/>
<evidence type="ECO:0000256" key="3">
    <source>
        <dbReference type="ARBA" id="ARBA00022475"/>
    </source>
</evidence>
<evidence type="ECO:0000313" key="15">
    <source>
        <dbReference type="Proteomes" id="UP000028042"/>
    </source>
</evidence>
<evidence type="ECO:0000313" key="16">
    <source>
        <dbReference type="Proteomes" id="UP000030905"/>
    </source>
</evidence>
<dbReference type="Pfam" id="PF22599">
    <property type="entry name" value="SecDF_P1_head"/>
    <property type="match status" value="1"/>
</dbReference>
<dbReference type="GO" id="GO:0006605">
    <property type="term" value="P:protein targeting"/>
    <property type="evidence" value="ECO:0007669"/>
    <property type="project" value="UniProtKB-UniRule"/>
</dbReference>
<dbReference type="PATRIC" id="fig|1262449.3.peg.768"/>
<evidence type="ECO:0000259" key="12">
    <source>
        <dbReference type="Pfam" id="PF22599"/>
    </source>
</evidence>
<reference evidence="14 15" key="3">
    <citation type="journal article" name="Genome Announc.">
        <title>Improved Draft Genome Sequence of Clostridium pasteurianum Strain ATCC 6013 (DSM 525) Using a Hybrid Next-Generation Sequencing Approach.</title>
        <authorList>
            <person name="Pyne M.E."/>
            <person name="Utturkar S."/>
            <person name="Brown S.D."/>
            <person name="Moo-Young M."/>
            <person name="Chung D.A."/>
            <person name="Chou C.P."/>
        </authorList>
    </citation>
    <scope>NUCLEOTIDE SEQUENCE [LARGE SCALE GENOMIC DNA]</scope>
    <source>
        <strain evidence="14 15">ATCC 6013</strain>
    </source>
</reference>
<feature type="domain" description="Protein export membrane protein SecD/SecF C-terminal" evidence="10">
    <location>
        <begin position="225"/>
        <end position="394"/>
    </location>
</feature>
<dbReference type="InterPro" id="IPR055344">
    <property type="entry name" value="SecD_SecF_C_bact"/>
</dbReference>
<keyword evidence="5 9" id="KW-0653">Protein transport</keyword>
<evidence type="ECO:0000256" key="8">
    <source>
        <dbReference type="ARBA" id="ARBA00023136"/>
    </source>
</evidence>
<reference evidence="13 16" key="1">
    <citation type="journal article" date="2015" name="Genome Announc.">
        <title>Complete Genome Sequence of the Nitrogen-Fixing and Solvent-Producing Clostridium pasteurianum DSM 525.</title>
        <authorList>
            <person name="Poehlein A."/>
            <person name="Grosse-Honebrink A."/>
            <person name="Zhang Y."/>
            <person name="Minton N.P."/>
            <person name="Daniel R."/>
        </authorList>
    </citation>
    <scope>NUCLEOTIDE SEQUENCE [LARGE SCALE GENOMIC DNA]</scope>
    <source>
        <strain evidence="13">DSM 525</strain>
        <strain evidence="16">DSM 525 / ATCC 6013</strain>
    </source>
</reference>
<sequence length="412" mass="43682">MKKKSAVFFVLSIVIIGVLAYLGTFGFVGSTYEVKPFSKTINRGLDLQGGVSVVQQITDKNVSNATMQRTIQLLDSRVNRMGVSETSVAKEGSDKIRVEVPGKYNPDDVLKTIGKTGQLKFVGPDNTTVLTGSDVKSASVGTDPQNNKPLINLQLSDSGTKKFAAATEKYLGQTISIYMDDEVLTSPTVNSVISDGKAQITGSMSIEEAKRQADIISAGALPVTLKTVEVKTVSATLGANALPLSVRAGVIGIAIVLALMFIWFRLPGIMADIALILYVFLVLFIFSGIGATLTLSGIAGFLLTVGMAVDANVLIFARIKEELKAGKSIKSATRAGFQNAMSSIVDSNINTIIAGVVLYFLGSGVVKGFALTLIIGVLVSLFTALFVTKHLLNWAIDIGIISKPKHFGVKRG</sequence>
<dbReference type="GO" id="GO:0005886">
    <property type="term" value="C:plasma membrane"/>
    <property type="evidence" value="ECO:0007669"/>
    <property type="project" value="UniProtKB-SubCell"/>
</dbReference>
<evidence type="ECO:0000313" key="13">
    <source>
        <dbReference type="EMBL" id="AJA52282.1"/>
    </source>
</evidence>
<dbReference type="GO" id="GO:0043952">
    <property type="term" value="P:protein transport by the Sec complex"/>
    <property type="evidence" value="ECO:0007669"/>
    <property type="project" value="UniProtKB-UniRule"/>
</dbReference>
<evidence type="ECO:0000256" key="9">
    <source>
        <dbReference type="HAMAP-Rule" id="MF_01463"/>
    </source>
</evidence>
<feature type="transmembrane region" description="Helical" evidence="9">
    <location>
        <begin position="340"/>
        <end position="362"/>
    </location>
</feature>
<dbReference type="Gene3D" id="3.30.70.3220">
    <property type="match status" value="1"/>
</dbReference>
<evidence type="ECO:0000256" key="1">
    <source>
        <dbReference type="ARBA" id="ARBA00004651"/>
    </source>
</evidence>
<dbReference type="EMBL" id="CP009268">
    <property type="protein sequence ID" value="AJA52282.1"/>
    <property type="molecule type" value="Genomic_DNA"/>
</dbReference>
<dbReference type="KEGG" id="cpae:CPAST_c22240"/>
<comment type="similarity">
    <text evidence="9">Belongs to the SecD/SecF family. SecD subfamily.</text>
</comment>
<evidence type="ECO:0000259" key="11">
    <source>
        <dbReference type="Pfam" id="PF21760"/>
    </source>
</evidence>
<dbReference type="EMBL" id="JPGY02000001">
    <property type="protein sequence ID" value="KRU11708.1"/>
    <property type="molecule type" value="Genomic_DNA"/>
</dbReference>
<feature type="transmembrane region" description="Helical" evidence="9">
    <location>
        <begin position="273"/>
        <end position="292"/>
    </location>
</feature>
<evidence type="ECO:0000256" key="5">
    <source>
        <dbReference type="ARBA" id="ARBA00022927"/>
    </source>
</evidence>
<comment type="subunit">
    <text evidence="9">Forms a complex with SecF. Part of the essential Sec protein translocation apparatus which comprises SecA, SecYEG and auxiliary proteins SecDF. Other proteins may also be involved.</text>
</comment>
<dbReference type="Gene3D" id="1.20.1640.10">
    <property type="entry name" value="Multidrug efflux transporter AcrB transmembrane domain"/>
    <property type="match status" value="1"/>
</dbReference>
<dbReference type="KEGG" id="cpat:CLPA_c22240"/>
<dbReference type="NCBIfam" id="TIGR00916">
    <property type="entry name" value="2A0604s01"/>
    <property type="match status" value="1"/>
</dbReference>
<feature type="domain" description="Protein translocase subunit SecDF P1" evidence="11">
    <location>
        <begin position="67"/>
        <end position="124"/>
    </location>
</feature>
<dbReference type="PANTHER" id="PTHR30081">
    <property type="entry name" value="PROTEIN-EXPORT MEMBRANE PROTEIN SEC"/>
    <property type="match status" value="1"/>
</dbReference>
<dbReference type="FunFam" id="1.20.1640.10:FF:000004">
    <property type="entry name" value="Protein translocase subunit SecD"/>
    <property type="match status" value="1"/>
</dbReference>
<evidence type="ECO:0000256" key="6">
    <source>
        <dbReference type="ARBA" id="ARBA00022989"/>
    </source>
</evidence>
<dbReference type="SUPFAM" id="SSF82866">
    <property type="entry name" value="Multidrug efflux transporter AcrB transmembrane domain"/>
    <property type="match status" value="1"/>
</dbReference>
<feature type="transmembrane region" description="Helical" evidence="9">
    <location>
        <begin position="244"/>
        <end position="266"/>
    </location>
</feature>
<proteinExistence type="inferred from homology"/>
<evidence type="ECO:0000259" key="10">
    <source>
        <dbReference type="Pfam" id="PF02355"/>
    </source>
</evidence>
<feature type="transmembrane region" description="Helical" evidence="9">
    <location>
        <begin position="368"/>
        <end position="387"/>
    </location>
</feature>
<name>A0A0H3J488_CLOPA</name>